<feature type="compositionally biased region" description="Pro residues" evidence="1">
    <location>
        <begin position="152"/>
        <end position="167"/>
    </location>
</feature>
<dbReference type="Pfam" id="PF13560">
    <property type="entry name" value="HTH_31"/>
    <property type="match status" value="1"/>
</dbReference>
<organism evidence="2 3">
    <name type="scientific">Thermobifida halotolerans</name>
    <dbReference type="NCBI Taxonomy" id="483545"/>
    <lineage>
        <taxon>Bacteria</taxon>
        <taxon>Bacillati</taxon>
        <taxon>Actinomycetota</taxon>
        <taxon>Actinomycetes</taxon>
        <taxon>Streptosporangiales</taxon>
        <taxon>Nocardiopsidaceae</taxon>
        <taxon>Thermobifida</taxon>
    </lineage>
</organism>
<reference evidence="2" key="1">
    <citation type="submission" date="2020-10" db="EMBL/GenBank/DDBJ databases">
        <title>De novo genome project of the cellulose decomposer Thermobifida halotolerans type strain.</title>
        <authorList>
            <person name="Nagy I."/>
            <person name="Horvath B."/>
            <person name="Kukolya J."/>
            <person name="Nagy I."/>
            <person name="Orsini M."/>
        </authorList>
    </citation>
    <scope>NUCLEOTIDE SEQUENCE</scope>
    <source>
        <strain evidence="2">DSM 44931</strain>
    </source>
</reference>
<dbReference type="InterPro" id="IPR010982">
    <property type="entry name" value="Lambda_DNA-bd_dom_sf"/>
</dbReference>
<dbReference type="CDD" id="cd00093">
    <property type="entry name" value="HTH_XRE"/>
    <property type="match status" value="1"/>
</dbReference>
<dbReference type="AlphaFoldDB" id="A0A399FYS8"/>
<keyword evidence="3" id="KW-1185">Reference proteome</keyword>
<feature type="region of interest" description="Disordered" evidence="1">
    <location>
        <begin position="146"/>
        <end position="167"/>
    </location>
</feature>
<evidence type="ECO:0000313" key="3">
    <source>
        <dbReference type="Proteomes" id="UP000265719"/>
    </source>
</evidence>
<dbReference type="GO" id="GO:0003677">
    <property type="term" value="F:DNA binding"/>
    <property type="evidence" value="ECO:0007669"/>
    <property type="project" value="InterPro"/>
</dbReference>
<evidence type="ECO:0000256" key="1">
    <source>
        <dbReference type="SAM" id="MobiDB-lite"/>
    </source>
</evidence>
<dbReference type="Gene3D" id="1.10.260.40">
    <property type="entry name" value="lambda repressor-like DNA-binding domains"/>
    <property type="match status" value="1"/>
</dbReference>
<protein>
    <submittedName>
        <fullName evidence="2">Helix-turn-helix transcriptional regulator</fullName>
    </submittedName>
</protein>
<gene>
    <name evidence="2" type="ORF">NI17_022095</name>
</gene>
<dbReference type="PROSITE" id="PS50943">
    <property type="entry name" value="HTH_CROC1"/>
    <property type="match status" value="1"/>
</dbReference>
<dbReference type="EMBL" id="CP063196">
    <property type="protein sequence ID" value="UOE19383.1"/>
    <property type="molecule type" value="Genomic_DNA"/>
</dbReference>
<sequence length="167" mass="18154">MPAPLITRAALKVAITARELNPDHPVFPTEFWTHPVVARAVARLDTTTLIRQARTLTPITQEQLAHLTGLTQATISRIEHGRTQLRDLDRIHTLLTGLGAPHPPALKNTDPLDGYTVRAVIAENTDGHLVVLHAPTQSITEALTHTGKPAATPLPPSPTHPEWPPPQ</sequence>
<dbReference type="Proteomes" id="UP000265719">
    <property type="component" value="Chromosome"/>
</dbReference>
<proteinExistence type="predicted"/>
<dbReference type="InterPro" id="IPR001387">
    <property type="entry name" value="Cro/C1-type_HTH"/>
</dbReference>
<accession>A0A399FYS8</accession>
<dbReference type="RefSeq" id="WP_068690268.1">
    <property type="nucleotide sequence ID" value="NZ_CP063196.1"/>
</dbReference>
<name>A0A399FYS8_9ACTN</name>
<dbReference type="SUPFAM" id="SSF47413">
    <property type="entry name" value="lambda repressor-like DNA-binding domains"/>
    <property type="match status" value="1"/>
</dbReference>
<evidence type="ECO:0000313" key="2">
    <source>
        <dbReference type="EMBL" id="UOE19383.1"/>
    </source>
</evidence>
<dbReference type="SMART" id="SM00530">
    <property type="entry name" value="HTH_XRE"/>
    <property type="match status" value="1"/>
</dbReference>
<dbReference type="KEGG" id="thao:NI17_022095"/>